<dbReference type="Proteomes" id="UP000018461">
    <property type="component" value="Unassembled WGS sequence"/>
</dbReference>
<evidence type="ECO:0000313" key="15">
    <source>
        <dbReference type="Proteomes" id="UP000018461"/>
    </source>
</evidence>
<dbReference type="NCBIfam" id="TIGR01499">
    <property type="entry name" value="folC"/>
    <property type="match status" value="1"/>
</dbReference>
<dbReference type="EC" id="6.3.2.17" evidence="3"/>
<dbReference type="InterPro" id="IPR001645">
    <property type="entry name" value="Folylpolyglutamate_synth"/>
</dbReference>
<dbReference type="InterPro" id="IPR004101">
    <property type="entry name" value="Mur_ligase_C"/>
</dbReference>
<evidence type="ECO:0000256" key="2">
    <source>
        <dbReference type="ARBA" id="ARBA00008276"/>
    </source>
</evidence>
<sequence length="441" mass="50169">MTWEECMEALGTSDIEESTKHKPDSPSYMERDFSPLKELLRRLGNPERSLRCIHVAGSNGKGSICISLQNILSLASYKTGLYISPHLERVNERFTIDGKEIEDEKLLTYAKRIHEELHFMENKPNDFDLLTALAFLYFNEEKVDFLILEVGLGGRLDSTNVIEDKLLAIIAHIGLEHTALLGKSLEKIAGEKAGIIAKNRPVVVLRQEKSVLEVIRKVAKEKEAKLILTDSRHLHSSPFFLENGYQYFSYRERNDYALSLLGDFQLDNAMVICDAVDCLKAQGYKISEEAVKLGLYSVEWKGRFEILSKNPLIVLDGAHNPQAVTALVRSVEMLFPGYKKRVFFSVMADKNYMEMLRILKNNSLSFTFFQVDDKRGLNVSTLKSQWEKEYDGEIFIPESAEAGLDWNFERLKNGDGNTLLLCLGSLYQVSGIRNFFKKVLA</sequence>
<dbReference type="GO" id="GO:0004326">
    <property type="term" value="F:tetrahydrofolylpolyglutamate synthase activity"/>
    <property type="evidence" value="ECO:0007669"/>
    <property type="project" value="UniProtKB-EC"/>
</dbReference>
<keyword evidence="15" id="KW-1185">Reference proteome</keyword>
<dbReference type="AlphaFoldDB" id="G9WMD7"/>
<dbReference type="GO" id="GO:0005524">
    <property type="term" value="F:ATP binding"/>
    <property type="evidence" value="ECO:0007669"/>
    <property type="project" value="UniProtKB-KW"/>
</dbReference>
<dbReference type="GO" id="GO:0008841">
    <property type="term" value="F:dihydrofolate synthase activity"/>
    <property type="evidence" value="ECO:0007669"/>
    <property type="project" value="TreeGrafter"/>
</dbReference>
<evidence type="ECO:0000256" key="9">
    <source>
        <dbReference type="ARBA" id="ARBA00030592"/>
    </source>
</evidence>
<reference evidence="14" key="1">
    <citation type="submission" date="2011-08" db="EMBL/GenBank/DDBJ databases">
        <authorList>
            <consortium name="The Broad Institute Genome Sequencing Platform"/>
            <person name="Earl A."/>
            <person name="Ward D."/>
            <person name="Feldgarden M."/>
            <person name="Gevers D."/>
            <person name="Sizova M."/>
            <person name="Hazen A."/>
            <person name="Epstein S."/>
            <person name="Young S.K."/>
            <person name="Zeng Q."/>
            <person name="Gargeya S."/>
            <person name="Fitzgerald M."/>
            <person name="Haas B."/>
            <person name="Abouelleil A."/>
            <person name="Alvarado L."/>
            <person name="Arachchi H.M."/>
            <person name="Berlin A."/>
            <person name="Brown A."/>
            <person name="Chapman S.B."/>
            <person name="Chen Z."/>
            <person name="Dunbar C."/>
            <person name="Freedman E."/>
            <person name="Gearin G."/>
            <person name="Gellesch M."/>
            <person name="Goldberg J."/>
            <person name="Griggs A."/>
            <person name="Gujja S."/>
            <person name="Heiman D."/>
            <person name="Howarth C."/>
            <person name="Larson L."/>
            <person name="Lui A."/>
            <person name="MacDonald P.J.P."/>
            <person name="Montmayeur A."/>
            <person name="Murphy C."/>
            <person name="Neiman D."/>
            <person name="Pearson M."/>
            <person name="Priest M."/>
            <person name="Roberts A."/>
            <person name="Saif S."/>
            <person name="Shea T."/>
            <person name="Shenoy N."/>
            <person name="Sisk P."/>
            <person name="Stolte C."/>
            <person name="Sykes S."/>
            <person name="Wortman J."/>
            <person name="Nusbaum C."/>
            <person name="Birren B."/>
        </authorList>
    </citation>
    <scope>NUCLEOTIDE SEQUENCE [LARGE SCALE GENOMIC DNA]</scope>
    <source>
        <strain evidence="14">ACB1</strain>
    </source>
</reference>
<keyword evidence="6 11" id="KW-0547">Nucleotide-binding</keyword>
<name>G9WMD7_9FIRM</name>
<keyword evidence="5" id="KW-0479">Metal-binding</keyword>
<evidence type="ECO:0000256" key="4">
    <source>
        <dbReference type="ARBA" id="ARBA00022598"/>
    </source>
</evidence>
<evidence type="ECO:0000256" key="11">
    <source>
        <dbReference type="PIRNR" id="PIRNR001563"/>
    </source>
</evidence>
<keyword evidence="4 11" id="KW-0436">Ligase</keyword>
<evidence type="ECO:0000256" key="6">
    <source>
        <dbReference type="ARBA" id="ARBA00022741"/>
    </source>
</evidence>
<dbReference type="HOGENOM" id="CLU_015869_1_1_9"/>
<gene>
    <name evidence="14" type="ORF">HMPREF9625_00520</name>
</gene>
<dbReference type="InterPro" id="IPR013221">
    <property type="entry name" value="Mur_ligase_cen"/>
</dbReference>
<dbReference type="STRING" id="796943.HMPREF9625_00520"/>
<dbReference type="GO" id="GO:0005737">
    <property type="term" value="C:cytoplasm"/>
    <property type="evidence" value="ECO:0007669"/>
    <property type="project" value="TreeGrafter"/>
</dbReference>
<dbReference type="GO" id="GO:0046872">
    <property type="term" value="F:metal ion binding"/>
    <property type="evidence" value="ECO:0007669"/>
    <property type="project" value="UniProtKB-KW"/>
</dbReference>
<dbReference type="PIRSF" id="PIRSF001563">
    <property type="entry name" value="Folylpolyglu_synth"/>
    <property type="match status" value="1"/>
</dbReference>
<dbReference type="SUPFAM" id="SSF53623">
    <property type="entry name" value="MurD-like peptide ligases, catalytic domain"/>
    <property type="match status" value="1"/>
</dbReference>
<dbReference type="Gene3D" id="3.40.1190.10">
    <property type="entry name" value="Mur-like, catalytic domain"/>
    <property type="match status" value="1"/>
</dbReference>
<dbReference type="RefSeq" id="WP_009534382.1">
    <property type="nucleotide sequence ID" value="NZ_KE148312.1"/>
</dbReference>
<evidence type="ECO:0000256" key="3">
    <source>
        <dbReference type="ARBA" id="ARBA00013025"/>
    </source>
</evidence>
<accession>G9WMD7</accession>
<reference evidence="14" key="2">
    <citation type="submission" date="2013-03" db="EMBL/GenBank/DDBJ databases">
        <title>The Genome Sequence of Oribacterium sp. ACB1.</title>
        <authorList>
            <consortium name="The Broad Institute Genomics Platform"/>
            <consortium name="The Broad Institute Genome Sequencing Center for Infectious Disease"/>
            <person name="Earl A."/>
            <person name="Ward D."/>
            <person name="Feldgarden M."/>
            <person name="Gevers D."/>
            <person name="Sizova M."/>
            <person name="Hazen A."/>
            <person name="Epstein S."/>
            <person name="Walker B."/>
            <person name="Young S."/>
            <person name="Zeng Q."/>
            <person name="Gargeya S."/>
            <person name="Fitzgerald M."/>
            <person name="Haas B."/>
            <person name="Abouelleil A."/>
            <person name="Allen A.W."/>
            <person name="Alvarado L."/>
            <person name="Arachchi H.M."/>
            <person name="Berlin A.M."/>
            <person name="Chapman S.B."/>
            <person name="Gainer-Dewar J."/>
            <person name="Goldberg J."/>
            <person name="Griggs A."/>
            <person name="Gujja S."/>
            <person name="Hansen M."/>
            <person name="Howarth C."/>
            <person name="Imamovic A."/>
            <person name="Ireland A."/>
            <person name="Larimer J."/>
            <person name="McCowan C."/>
            <person name="Murphy C."/>
            <person name="Pearson M."/>
            <person name="Poon T.W."/>
            <person name="Priest M."/>
            <person name="Roberts A."/>
            <person name="Saif S."/>
            <person name="Shea T."/>
            <person name="Sisk P."/>
            <person name="Sykes S."/>
            <person name="Wortman J."/>
            <person name="Nusbaum C."/>
            <person name="Birren B."/>
        </authorList>
    </citation>
    <scope>NUCLEOTIDE SEQUENCE [LARGE SCALE GENOMIC DNA]</scope>
    <source>
        <strain evidence="14">ACB1</strain>
    </source>
</reference>
<dbReference type="InterPro" id="IPR018109">
    <property type="entry name" value="Folylpolyglutamate_synth_CS"/>
</dbReference>
<comment type="similarity">
    <text evidence="2 11">Belongs to the folylpolyglutamate synthase family.</text>
</comment>
<organism evidence="14 15">
    <name type="scientific">Oribacterium parvum ACB1</name>
    <dbReference type="NCBI Taxonomy" id="796943"/>
    <lineage>
        <taxon>Bacteria</taxon>
        <taxon>Bacillati</taxon>
        <taxon>Bacillota</taxon>
        <taxon>Clostridia</taxon>
        <taxon>Lachnospirales</taxon>
        <taxon>Lachnospiraceae</taxon>
        <taxon>Oribacterium</taxon>
    </lineage>
</organism>
<dbReference type="SUPFAM" id="SSF53244">
    <property type="entry name" value="MurD-like peptide ligases, peptide-binding domain"/>
    <property type="match status" value="1"/>
</dbReference>
<feature type="domain" description="Mur ligase C-terminal" evidence="12">
    <location>
        <begin position="302"/>
        <end position="415"/>
    </location>
</feature>
<comment type="catalytic activity">
    <reaction evidence="10">
        <text>(6S)-5,6,7,8-tetrahydrofolyl-(gamma-L-Glu)(n) + L-glutamate + ATP = (6S)-5,6,7,8-tetrahydrofolyl-(gamma-L-Glu)(n+1) + ADP + phosphate + H(+)</text>
        <dbReference type="Rhea" id="RHEA:10580"/>
        <dbReference type="Rhea" id="RHEA-COMP:14738"/>
        <dbReference type="Rhea" id="RHEA-COMP:14740"/>
        <dbReference type="ChEBI" id="CHEBI:15378"/>
        <dbReference type="ChEBI" id="CHEBI:29985"/>
        <dbReference type="ChEBI" id="CHEBI:30616"/>
        <dbReference type="ChEBI" id="CHEBI:43474"/>
        <dbReference type="ChEBI" id="CHEBI:141005"/>
        <dbReference type="ChEBI" id="CHEBI:456216"/>
        <dbReference type="EC" id="6.3.2.17"/>
    </reaction>
</comment>
<comment type="caution">
    <text evidence="14">The sequence shown here is derived from an EMBL/GenBank/DDBJ whole genome shotgun (WGS) entry which is preliminary data.</text>
</comment>
<comment type="cofactor">
    <cofactor evidence="1">
        <name>Mg(2+)</name>
        <dbReference type="ChEBI" id="CHEBI:18420"/>
    </cofactor>
</comment>
<dbReference type="EMBL" id="AFZC02000003">
    <property type="protein sequence ID" value="EHL11690.1"/>
    <property type="molecule type" value="Genomic_DNA"/>
</dbReference>
<proteinExistence type="inferred from homology"/>
<evidence type="ECO:0000259" key="12">
    <source>
        <dbReference type="Pfam" id="PF02875"/>
    </source>
</evidence>
<dbReference type="Pfam" id="PF08245">
    <property type="entry name" value="Mur_ligase_M"/>
    <property type="match status" value="1"/>
</dbReference>
<evidence type="ECO:0000256" key="7">
    <source>
        <dbReference type="ARBA" id="ARBA00022840"/>
    </source>
</evidence>
<evidence type="ECO:0000256" key="5">
    <source>
        <dbReference type="ARBA" id="ARBA00022723"/>
    </source>
</evidence>
<evidence type="ECO:0000259" key="13">
    <source>
        <dbReference type="Pfam" id="PF08245"/>
    </source>
</evidence>
<dbReference type="PATRIC" id="fig|796943.3.peg.915"/>
<protein>
    <recommendedName>
        <fullName evidence="3">tetrahydrofolate synthase</fullName>
        <ecNumber evidence="3">6.3.2.17</ecNumber>
    </recommendedName>
    <alternativeName>
        <fullName evidence="9">Tetrahydrofolylpolyglutamate synthase</fullName>
    </alternativeName>
</protein>
<keyword evidence="8" id="KW-0460">Magnesium</keyword>
<evidence type="ECO:0000256" key="8">
    <source>
        <dbReference type="ARBA" id="ARBA00022842"/>
    </source>
</evidence>
<dbReference type="PROSITE" id="PS01012">
    <property type="entry name" value="FOLYLPOLYGLU_SYNT_2"/>
    <property type="match status" value="1"/>
</dbReference>
<evidence type="ECO:0000256" key="1">
    <source>
        <dbReference type="ARBA" id="ARBA00001946"/>
    </source>
</evidence>
<evidence type="ECO:0000313" key="14">
    <source>
        <dbReference type="EMBL" id="EHL11690.1"/>
    </source>
</evidence>
<feature type="domain" description="Mur ligase central" evidence="13">
    <location>
        <begin position="55"/>
        <end position="271"/>
    </location>
</feature>
<evidence type="ECO:0000256" key="10">
    <source>
        <dbReference type="ARBA" id="ARBA00047493"/>
    </source>
</evidence>
<dbReference type="FunFam" id="3.40.1190.10:FF:000011">
    <property type="entry name" value="Folylpolyglutamate synthase/dihydrofolate synthase"/>
    <property type="match status" value="1"/>
</dbReference>
<keyword evidence="7 11" id="KW-0067">ATP-binding</keyword>
<dbReference type="PANTHER" id="PTHR11136">
    <property type="entry name" value="FOLYLPOLYGLUTAMATE SYNTHASE-RELATED"/>
    <property type="match status" value="1"/>
</dbReference>
<dbReference type="Pfam" id="PF02875">
    <property type="entry name" value="Mur_ligase_C"/>
    <property type="match status" value="1"/>
</dbReference>
<dbReference type="Gene3D" id="3.90.190.20">
    <property type="entry name" value="Mur ligase, C-terminal domain"/>
    <property type="match status" value="1"/>
</dbReference>
<dbReference type="InterPro" id="IPR036615">
    <property type="entry name" value="Mur_ligase_C_dom_sf"/>
</dbReference>
<dbReference type="InterPro" id="IPR036565">
    <property type="entry name" value="Mur-like_cat_sf"/>
</dbReference>
<dbReference type="PANTHER" id="PTHR11136:SF0">
    <property type="entry name" value="DIHYDROFOLATE SYNTHETASE-RELATED"/>
    <property type="match status" value="1"/>
</dbReference>